<dbReference type="InterPro" id="IPR023214">
    <property type="entry name" value="HAD_sf"/>
</dbReference>
<comment type="cofactor">
    <cofactor evidence="1">
        <name>Mg(2+)</name>
        <dbReference type="ChEBI" id="CHEBI:18420"/>
    </cofactor>
</comment>
<protein>
    <submittedName>
        <fullName evidence="6">HAD family hydrolase</fullName>
    </submittedName>
</protein>
<keyword evidence="6" id="KW-0378">Hydrolase</keyword>
<dbReference type="InterPro" id="IPR051600">
    <property type="entry name" value="Beta-PGM-like"/>
</dbReference>
<dbReference type="Pfam" id="PF13419">
    <property type="entry name" value="HAD_2"/>
    <property type="match status" value="1"/>
</dbReference>
<reference evidence="6 7" key="1">
    <citation type="submission" date="2019-03" db="EMBL/GenBank/DDBJ databases">
        <title>Metabolic reconstructions from genomes of highly enriched 'Candidatus Accumulibacter' and 'Candidatus Competibacter' bioreactor populations.</title>
        <authorList>
            <person name="Annavajhala M.K."/>
            <person name="Welles L."/>
            <person name="Abbas B."/>
            <person name="Sorokin D."/>
            <person name="Park H."/>
            <person name="Van Loosdrecht M."/>
            <person name="Chandran K."/>
        </authorList>
    </citation>
    <scope>NUCLEOTIDE SEQUENCE [LARGE SCALE GENOMIC DNA]</scope>
    <source>
        <strain evidence="6 7">SBR_G</strain>
    </source>
</reference>
<dbReference type="SFLD" id="SFLDG01135">
    <property type="entry name" value="C1.5.6:_HAD__Beta-PGM__Phospha"/>
    <property type="match status" value="1"/>
</dbReference>
<keyword evidence="3" id="KW-0479">Metal-binding</keyword>
<evidence type="ECO:0000256" key="1">
    <source>
        <dbReference type="ARBA" id="ARBA00001946"/>
    </source>
</evidence>
<proteinExistence type="inferred from homology"/>
<keyword evidence="7" id="KW-1185">Reference proteome</keyword>
<evidence type="ECO:0000256" key="4">
    <source>
        <dbReference type="ARBA" id="ARBA00022842"/>
    </source>
</evidence>
<dbReference type="NCBIfam" id="TIGR01509">
    <property type="entry name" value="HAD-SF-IA-v3"/>
    <property type="match status" value="1"/>
</dbReference>
<evidence type="ECO:0000313" key="7">
    <source>
        <dbReference type="Proteomes" id="UP000760480"/>
    </source>
</evidence>
<dbReference type="Gene3D" id="1.10.150.240">
    <property type="entry name" value="Putative phosphatase, domain 2"/>
    <property type="match status" value="1"/>
</dbReference>
<dbReference type="InterPro" id="IPR041492">
    <property type="entry name" value="HAD_2"/>
</dbReference>
<evidence type="ECO:0000256" key="3">
    <source>
        <dbReference type="ARBA" id="ARBA00022723"/>
    </source>
</evidence>
<dbReference type="PANTHER" id="PTHR46193:SF18">
    <property type="entry name" value="HEXITOL PHOSPHATASE B"/>
    <property type="match status" value="1"/>
</dbReference>
<comment type="caution">
    <text evidence="6">The sequence shown here is derived from an EMBL/GenBank/DDBJ whole genome shotgun (WGS) entry which is preliminary data.</text>
</comment>
<dbReference type="Gene3D" id="3.40.50.1000">
    <property type="entry name" value="HAD superfamily/HAD-like"/>
    <property type="match status" value="1"/>
</dbReference>
<dbReference type="SFLD" id="SFLDS00003">
    <property type="entry name" value="Haloacid_Dehalogenase"/>
    <property type="match status" value="1"/>
</dbReference>
<dbReference type="InterPro" id="IPR036412">
    <property type="entry name" value="HAD-like_sf"/>
</dbReference>
<comment type="similarity">
    <text evidence="2">Belongs to the HAD-like hydrolase superfamily. CbbY/CbbZ/Gph/YieH family.</text>
</comment>
<dbReference type="GO" id="GO:0016787">
    <property type="term" value="F:hydrolase activity"/>
    <property type="evidence" value="ECO:0007669"/>
    <property type="project" value="UniProtKB-KW"/>
</dbReference>
<sequence>MTDVVDLRAVLRGKQLLIFDFDGTLADTSPLHAAAFSETLHPLGITIHYPDIAGLKTTDAMRRCLTIVGREFTEADIAALTAAKQRRVRELIERSLEPLPGVDEFLRWARPRYRLAIYTSGSRGTVSLALKKLGYTEWFDPMVFGEDVQHGKPDPEGFLKILNLTQASPKAAMVFEDSTSGIESAKASQMEVIDIQTIAFSSIYKVMQGQEYGQ</sequence>
<dbReference type="InterPro" id="IPR006439">
    <property type="entry name" value="HAD-SF_hydro_IA"/>
</dbReference>
<evidence type="ECO:0000313" key="6">
    <source>
        <dbReference type="EMBL" id="NMQ20633.1"/>
    </source>
</evidence>
<dbReference type="CDD" id="cd07505">
    <property type="entry name" value="HAD_BPGM-like"/>
    <property type="match status" value="1"/>
</dbReference>
<dbReference type="PANTHER" id="PTHR46193">
    <property type="entry name" value="6-PHOSPHOGLUCONATE PHOSPHATASE"/>
    <property type="match status" value="1"/>
</dbReference>
<evidence type="ECO:0000256" key="2">
    <source>
        <dbReference type="ARBA" id="ARBA00006171"/>
    </source>
</evidence>
<keyword evidence="4" id="KW-0460">Magnesium</keyword>
<dbReference type="RefSeq" id="WP_169249902.1">
    <property type="nucleotide sequence ID" value="NZ_SPMZ01000056.1"/>
</dbReference>
<dbReference type="NCBIfam" id="TIGR01549">
    <property type="entry name" value="HAD-SF-IA-v1"/>
    <property type="match status" value="1"/>
</dbReference>
<evidence type="ECO:0000256" key="5">
    <source>
        <dbReference type="ARBA" id="ARBA00023277"/>
    </source>
</evidence>
<organism evidence="6 7">
    <name type="scientific">Candidatus Competibacter phosphatis</name>
    <dbReference type="NCBI Taxonomy" id="221280"/>
    <lineage>
        <taxon>Bacteria</taxon>
        <taxon>Pseudomonadati</taxon>
        <taxon>Pseudomonadota</taxon>
        <taxon>Gammaproteobacteria</taxon>
        <taxon>Candidatus Competibacteraceae</taxon>
        <taxon>Candidatus Competibacter</taxon>
    </lineage>
</organism>
<dbReference type="EMBL" id="SPMZ01000056">
    <property type="protein sequence ID" value="NMQ20633.1"/>
    <property type="molecule type" value="Genomic_DNA"/>
</dbReference>
<dbReference type="InterPro" id="IPR023198">
    <property type="entry name" value="PGP-like_dom2"/>
</dbReference>
<keyword evidence="5" id="KW-0119">Carbohydrate metabolism</keyword>
<name>A0ABX1TMM7_9GAMM</name>
<accession>A0ABX1TMM7</accession>
<dbReference type="SUPFAM" id="SSF56784">
    <property type="entry name" value="HAD-like"/>
    <property type="match status" value="1"/>
</dbReference>
<dbReference type="Proteomes" id="UP000760480">
    <property type="component" value="Unassembled WGS sequence"/>
</dbReference>
<gene>
    <name evidence="6" type="ORF">E4P82_16385</name>
</gene>
<dbReference type="SFLD" id="SFLDG01129">
    <property type="entry name" value="C1.5:_HAD__Beta-PGM__Phosphata"/>
    <property type="match status" value="1"/>
</dbReference>